<feature type="compositionally biased region" description="Low complexity" evidence="1">
    <location>
        <begin position="154"/>
        <end position="167"/>
    </location>
</feature>
<dbReference type="OrthoDB" id="6431749at2759"/>
<organism evidence="2 3">
    <name type="scientific">Araneus ventricosus</name>
    <name type="common">Orbweaver spider</name>
    <name type="synonym">Epeira ventricosa</name>
    <dbReference type="NCBI Taxonomy" id="182803"/>
    <lineage>
        <taxon>Eukaryota</taxon>
        <taxon>Metazoa</taxon>
        <taxon>Ecdysozoa</taxon>
        <taxon>Arthropoda</taxon>
        <taxon>Chelicerata</taxon>
        <taxon>Arachnida</taxon>
        <taxon>Araneae</taxon>
        <taxon>Araneomorphae</taxon>
        <taxon>Entelegynae</taxon>
        <taxon>Araneoidea</taxon>
        <taxon>Araneidae</taxon>
        <taxon>Araneus</taxon>
    </lineage>
</organism>
<evidence type="ECO:0008006" key="4">
    <source>
        <dbReference type="Google" id="ProtNLM"/>
    </source>
</evidence>
<dbReference type="AlphaFoldDB" id="A0A4Y2KYB7"/>
<protein>
    <recommendedName>
        <fullName evidence="4">CCHC-type domain-containing protein</fullName>
    </recommendedName>
</protein>
<evidence type="ECO:0000313" key="2">
    <source>
        <dbReference type="EMBL" id="GBN07285.1"/>
    </source>
</evidence>
<reference evidence="2 3" key="1">
    <citation type="journal article" date="2019" name="Sci. Rep.">
        <title>Orb-weaving spider Araneus ventricosus genome elucidates the spidroin gene catalogue.</title>
        <authorList>
            <person name="Kono N."/>
            <person name="Nakamura H."/>
            <person name="Ohtoshi R."/>
            <person name="Moran D.A.P."/>
            <person name="Shinohara A."/>
            <person name="Yoshida Y."/>
            <person name="Fujiwara M."/>
            <person name="Mori M."/>
            <person name="Tomita M."/>
            <person name="Arakawa K."/>
        </authorList>
    </citation>
    <scope>NUCLEOTIDE SEQUENCE [LARGE SCALE GENOMIC DNA]</scope>
</reference>
<evidence type="ECO:0000313" key="3">
    <source>
        <dbReference type="Proteomes" id="UP000499080"/>
    </source>
</evidence>
<proteinExistence type="predicted"/>
<name>A0A4Y2KYB7_ARAVE</name>
<feature type="region of interest" description="Disordered" evidence="1">
    <location>
        <begin position="104"/>
        <end position="167"/>
    </location>
</feature>
<feature type="compositionally biased region" description="Polar residues" evidence="1">
    <location>
        <begin position="54"/>
        <end position="63"/>
    </location>
</feature>
<keyword evidence="3" id="KW-1185">Reference proteome</keyword>
<sequence>MPRNERARDAVELAGKWEIALATQNSTIVEELIDREATLDAIRNTQHEKKSHYSYGSRSSPKLQSKHTYKHTQELHKYNPTADDVRDITCWRCGVKGHASFTCNLPPPQRGSHIAPLRNTSRHSQDSNNQRNTPYSQSRNITKDCISSPRGCTGSNSADSRGSSSRV</sequence>
<feature type="compositionally biased region" description="Polar residues" evidence="1">
    <location>
        <begin position="126"/>
        <end position="140"/>
    </location>
</feature>
<dbReference type="EMBL" id="BGPR01005146">
    <property type="protein sequence ID" value="GBN07285.1"/>
    <property type="molecule type" value="Genomic_DNA"/>
</dbReference>
<accession>A0A4Y2KYB7</accession>
<comment type="caution">
    <text evidence="2">The sequence shown here is derived from an EMBL/GenBank/DDBJ whole genome shotgun (WGS) entry which is preliminary data.</text>
</comment>
<feature type="region of interest" description="Disordered" evidence="1">
    <location>
        <begin position="46"/>
        <end position="68"/>
    </location>
</feature>
<dbReference type="Proteomes" id="UP000499080">
    <property type="component" value="Unassembled WGS sequence"/>
</dbReference>
<gene>
    <name evidence="2" type="ORF">AVEN_58118_1</name>
</gene>
<evidence type="ECO:0000256" key="1">
    <source>
        <dbReference type="SAM" id="MobiDB-lite"/>
    </source>
</evidence>